<dbReference type="SUPFAM" id="SSF52047">
    <property type="entry name" value="RNI-like"/>
    <property type="match status" value="1"/>
</dbReference>
<feature type="region of interest" description="Disordered" evidence="1">
    <location>
        <begin position="60"/>
        <end position="87"/>
    </location>
</feature>
<dbReference type="SUPFAM" id="SSF81383">
    <property type="entry name" value="F-box domain"/>
    <property type="match status" value="1"/>
</dbReference>
<dbReference type="CDD" id="cd09917">
    <property type="entry name" value="F-box_SF"/>
    <property type="match status" value="1"/>
</dbReference>
<gene>
    <name evidence="3" type="ORF">NLI96_g4707</name>
</gene>
<dbReference type="Pfam" id="PF12937">
    <property type="entry name" value="F-box-like"/>
    <property type="match status" value="1"/>
</dbReference>
<dbReference type="Gene3D" id="1.20.1280.50">
    <property type="match status" value="1"/>
</dbReference>
<feature type="domain" description="F-box" evidence="2">
    <location>
        <begin position="114"/>
        <end position="150"/>
    </location>
</feature>
<organism evidence="3 4">
    <name type="scientific">Meripilus lineatus</name>
    <dbReference type="NCBI Taxonomy" id="2056292"/>
    <lineage>
        <taxon>Eukaryota</taxon>
        <taxon>Fungi</taxon>
        <taxon>Dikarya</taxon>
        <taxon>Basidiomycota</taxon>
        <taxon>Agaricomycotina</taxon>
        <taxon>Agaricomycetes</taxon>
        <taxon>Polyporales</taxon>
        <taxon>Meripilaceae</taxon>
        <taxon>Meripilus</taxon>
    </lineage>
</organism>
<comment type="caution">
    <text evidence="3">The sequence shown here is derived from an EMBL/GenBank/DDBJ whole genome shotgun (WGS) entry which is preliminary data.</text>
</comment>
<dbReference type="InterPro" id="IPR036047">
    <property type="entry name" value="F-box-like_dom_sf"/>
</dbReference>
<proteinExistence type="predicted"/>
<reference evidence="3" key="1">
    <citation type="submission" date="2022-07" db="EMBL/GenBank/DDBJ databases">
        <title>Genome Sequence of Physisporinus lineatus.</title>
        <authorList>
            <person name="Buettner E."/>
        </authorList>
    </citation>
    <scope>NUCLEOTIDE SEQUENCE</scope>
    <source>
        <strain evidence="3">VT162</strain>
    </source>
</reference>
<evidence type="ECO:0000313" key="4">
    <source>
        <dbReference type="Proteomes" id="UP001212997"/>
    </source>
</evidence>
<evidence type="ECO:0000313" key="3">
    <source>
        <dbReference type="EMBL" id="KAJ3485773.1"/>
    </source>
</evidence>
<dbReference type="InterPro" id="IPR032675">
    <property type="entry name" value="LRR_dom_sf"/>
</dbReference>
<sequence length="522" mass="58801">MVTEGHRDELPMWPSPHASGLRQNPFIYDLAACTVLPYTLEQSSPSLLCKMQQVSRRLPSRPRPLELNVGHPERDPSRTSLPKLTVDPRADPSLLTTHLADRHNPPSRGINLGLPLELLIMVASYLRNNAKEGKSLRAFSLVCRHWRNVALPFVFDALTISSVTQELDVAAFFVSHPDHAKWVRSLTYIGLVHSPLYMEGPDAWDSWFGDQPKLSGFLPNLVALTMRSFWGFTDVEHAPFLKKIGRGFSSVKKLALESCLGRPDDFTALISNFDNLESLSLKRITAFAADPTPIPTCFLSRLVSLDVKYPGLGNHNIVSRLESLQSVRDLKLSWDMILGAKDTTASYLTMLSQENMRIDSLALCFAIDALGTFIDADILTTADFLRAFDMPSLRMTHTFAFVSVPIRAISTMLNAIATRGNNIRRVRIELTSEDKRVFCANLAGSKEVEEHCYFIDKVLSRREYLDRGIKLEVSNCFSFRQVCEGNGTSPRLREVELSRYMFPRLAREKALLPPRRTSLYAE</sequence>
<dbReference type="InterPro" id="IPR001810">
    <property type="entry name" value="F-box_dom"/>
</dbReference>
<protein>
    <recommendedName>
        <fullName evidence="2">F-box domain-containing protein</fullName>
    </recommendedName>
</protein>
<keyword evidence="4" id="KW-1185">Reference proteome</keyword>
<evidence type="ECO:0000259" key="2">
    <source>
        <dbReference type="Pfam" id="PF12937"/>
    </source>
</evidence>
<evidence type="ECO:0000256" key="1">
    <source>
        <dbReference type="SAM" id="MobiDB-lite"/>
    </source>
</evidence>
<dbReference type="AlphaFoldDB" id="A0AAD5YFG0"/>
<dbReference type="Gene3D" id="3.80.10.10">
    <property type="entry name" value="Ribonuclease Inhibitor"/>
    <property type="match status" value="1"/>
</dbReference>
<name>A0AAD5YFG0_9APHY</name>
<dbReference type="Proteomes" id="UP001212997">
    <property type="component" value="Unassembled WGS sequence"/>
</dbReference>
<dbReference type="EMBL" id="JANAWD010000142">
    <property type="protein sequence ID" value="KAJ3485773.1"/>
    <property type="molecule type" value="Genomic_DNA"/>
</dbReference>
<accession>A0AAD5YFG0</accession>